<dbReference type="GO" id="GO:0003941">
    <property type="term" value="F:L-serine ammonia-lyase activity"/>
    <property type="evidence" value="ECO:0007669"/>
    <property type="project" value="TreeGrafter"/>
</dbReference>
<comment type="cofactor">
    <cofactor evidence="3">
        <name>pyridoxal 5'-phosphate</name>
        <dbReference type="ChEBI" id="CHEBI:597326"/>
    </cofactor>
</comment>
<evidence type="ECO:0000256" key="9">
    <source>
        <dbReference type="ARBA" id="ARBA00022898"/>
    </source>
</evidence>
<dbReference type="Proteomes" id="UP000252100">
    <property type="component" value="Chromosome"/>
</dbReference>
<evidence type="ECO:0000256" key="7">
    <source>
        <dbReference type="ARBA" id="ARBA00012096"/>
    </source>
</evidence>
<dbReference type="KEGG" id="rue:DT065_10265"/>
<dbReference type="Gene3D" id="3.40.50.1100">
    <property type="match status" value="2"/>
</dbReference>
<dbReference type="SUPFAM" id="SSF53686">
    <property type="entry name" value="Tryptophan synthase beta subunit-like PLP-dependent enzymes"/>
    <property type="match status" value="1"/>
</dbReference>
<dbReference type="PANTHER" id="PTHR43050:SF1">
    <property type="entry name" value="SERINE RACEMASE"/>
    <property type="match status" value="1"/>
</dbReference>
<evidence type="ECO:0000256" key="10">
    <source>
        <dbReference type="ARBA" id="ARBA00023239"/>
    </source>
</evidence>
<reference evidence="14 15" key="1">
    <citation type="journal article" date="2018" name="J. Microbiol.">
        <title>Salicibibacter kimchii gen. nov., sp. nov., a moderately halophilic and alkalitolerant bacterium in the family Bacillaceae, isolated from kimchi.</title>
        <authorList>
            <person name="Jang J.Y."/>
            <person name="Oh Y.J."/>
            <person name="Lim S.K."/>
            <person name="Park H.K."/>
            <person name="Lee C."/>
            <person name="Kim J.Y."/>
            <person name="Lee M.A."/>
            <person name="Choi H.J."/>
        </authorList>
    </citation>
    <scope>NUCLEOTIDE SEQUENCE [LARGE SCALE GENOMIC DNA]</scope>
    <source>
        <strain evidence="14 15">NKC1-1</strain>
    </source>
</reference>
<evidence type="ECO:0000256" key="1">
    <source>
        <dbReference type="ARBA" id="ARBA00001274"/>
    </source>
</evidence>
<organism evidence="14 15">
    <name type="scientific">Salicibibacter kimchii</name>
    <dbReference type="NCBI Taxonomy" id="2099786"/>
    <lineage>
        <taxon>Bacteria</taxon>
        <taxon>Bacillati</taxon>
        <taxon>Bacillota</taxon>
        <taxon>Bacilli</taxon>
        <taxon>Bacillales</taxon>
        <taxon>Bacillaceae</taxon>
        <taxon>Salicibibacter</taxon>
    </lineage>
</organism>
<comment type="cofactor">
    <cofactor evidence="5">
        <name>Mg(2+)</name>
        <dbReference type="ChEBI" id="CHEBI:18420"/>
    </cofactor>
</comment>
<evidence type="ECO:0000259" key="13">
    <source>
        <dbReference type="Pfam" id="PF00291"/>
    </source>
</evidence>
<evidence type="ECO:0000256" key="2">
    <source>
        <dbReference type="ARBA" id="ARBA00001913"/>
    </source>
</evidence>
<dbReference type="InterPro" id="IPR001926">
    <property type="entry name" value="TrpB-like_PALP"/>
</dbReference>
<evidence type="ECO:0000256" key="11">
    <source>
        <dbReference type="ARBA" id="ARBA00025527"/>
    </source>
</evidence>
<dbReference type="Pfam" id="PF00291">
    <property type="entry name" value="PALP"/>
    <property type="match status" value="1"/>
</dbReference>
<name>A0A345BZI4_9BACI</name>
<dbReference type="GO" id="GO:0004794">
    <property type="term" value="F:threonine deaminase activity"/>
    <property type="evidence" value="ECO:0007669"/>
    <property type="project" value="UniProtKB-EC"/>
</dbReference>
<dbReference type="EMBL" id="CP031092">
    <property type="protein sequence ID" value="AXF56365.1"/>
    <property type="molecule type" value="Genomic_DNA"/>
</dbReference>
<evidence type="ECO:0000256" key="8">
    <source>
        <dbReference type="ARBA" id="ARBA00022842"/>
    </source>
</evidence>
<dbReference type="GO" id="GO:0070179">
    <property type="term" value="P:D-serine biosynthetic process"/>
    <property type="evidence" value="ECO:0007669"/>
    <property type="project" value="TreeGrafter"/>
</dbReference>
<dbReference type="InterPro" id="IPR036052">
    <property type="entry name" value="TrpB-like_PALP_sf"/>
</dbReference>
<dbReference type="GO" id="GO:0005524">
    <property type="term" value="F:ATP binding"/>
    <property type="evidence" value="ECO:0007669"/>
    <property type="project" value="TreeGrafter"/>
</dbReference>
<evidence type="ECO:0000313" key="15">
    <source>
        <dbReference type="Proteomes" id="UP000252100"/>
    </source>
</evidence>
<sequence length="315" mass="33507">MISTEGLNEAKVRISNHLHVTPMLSSQTLNEETGKRVHIKAEHLQKTGAFKIRGAINRVTLAKEAGAKHLLVASSGNHGQAVAYIARTLGLPATIIVPEDAIPTKVNAIHHYGANIIYYGTTSKERIAHAEALENKMNVVIIPPYDDYEIIAGQGTIGLEILSQVQQPSAIVVPIGGGGLIAGIASAVKMINPAIKVIGVEPEEANGTFLSREAGKHVAIQASTSIADGLRSSTPGELTFPIIEKLVDDIVLVSENDIREAFTFYLSRMKQVVEPSGAVTLAALRAGKINHENGDVVLVASGGNVNVRVLEEYIV</sequence>
<dbReference type="AlphaFoldDB" id="A0A345BZI4"/>
<dbReference type="OrthoDB" id="9811476at2"/>
<accession>A0A345BZI4</accession>
<keyword evidence="15" id="KW-1185">Reference proteome</keyword>
<dbReference type="GO" id="GO:0018114">
    <property type="term" value="F:threonine racemase activity"/>
    <property type="evidence" value="ECO:0007669"/>
    <property type="project" value="TreeGrafter"/>
</dbReference>
<gene>
    <name evidence="14" type="ORF">DT065_10265</name>
</gene>
<dbReference type="EC" id="4.3.1.19" evidence="7"/>
<evidence type="ECO:0000256" key="4">
    <source>
        <dbReference type="ARBA" id="ARBA00001936"/>
    </source>
</evidence>
<evidence type="ECO:0000256" key="5">
    <source>
        <dbReference type="ARBA" id="ARBA00001946"/>
    </source>
</evidence>
<evidence type="ECO:0000256" key="6">
    <source>
        <dbReference type="ARBA" id="ARBA00010869"/>
    </source>
</evidence>
<dbReference type="FunFam" id="3.40.50.1100:FF:000007">
    <property type="entry name" value="L-threonine dehydratase catabolic TdcB"/>
    <property type="match status" value="1"/>
</dbReference>
<dbReference type="PROSITE" id="PS00165">
    <property type="entry name" value="DEHYDRATASE_SER_THR"/>
    <property type="match status" value="1"/>
</dbReference>
<comment type="cofactor">
    <cofactor evidence="2">
        <name>Ca(2+)</name>
        <dbReference type="ChEBI" id="CHEBI:29108"/>
    </cofactor>
</comment>
<proteinExistence type="inferred from homology"/>
<evidence type="ECO:0000256" key="12">
    <source>
        <dbReference type="ARBA" id="ARBA00031427"/>
    </source>
</evidence>
<comment type="cofactor">
    <cofactor evidence="4">
        <name>Mn(2+)</name>
        <dbReference type="ChEBI" id="CHEBI:29035"/>
    </cofactor>
</comment>
<dbReference type="GO" id="GO:0030170">
    <property type="term" value="F:pyridoxal phosphate binding"/>
    <property type="evidence" value="ECO:0007669"/>
    <property type="project" value="InterPro"/>
</dbReference>
<protein>
    <recommendedName>
        <fullName evidence="7">threonine ammonia-lyase</fullName>
        <ecNumber evidence="7">4.3.1.19</ecNumber>
    </recommendedName>
    <alternativeName>
        <fullName evidence="12">Threonine deaminase</fullName>
    </alternativeName>
</protein>
<comment type="function">
    <text evidence="11">Catalyzes the anaerobic formation of alpha-ketobutyrate and ammonia from threonine in a two-step reaction. The first step involved a dehydration of threonine and a production of enamine intermediates (aminocrotonate), which tautomerizes to its imine form (iminobutyrate). Both intermediates are unstable and short-lived. The second step is the nonenzymatic hydrolysis of the enamine/imine intermediates to form 2-ketobutyrate and free ammonia. In the low water environment of the cell, the second step is accelerated by RidA.</text>
</comment>
<dbReference type="PANTHER" id="PTHR43050">
    <property type="entry name" value="SERINE / THREONINE RACEMASE FAMILY MEMBER"/>
    <property type="match status" value="1"/>
</dbReference>
<dbReference type="RefSeq" id="WP_114373086.1">
    <property type="nucleotide sequence ID" value="NZ_CP031092.1"/>
</dbReference>
<evidence type="ECO:0000313" key="14">
    <source>
        <dbReference type="EMBL" id="AXF56365.1"/>
    </source>
</evidence>
<dbReference type="GO" id="GO:0030378">
    <property type="term" value="F:serine racemase activity"/>
    <property type="evidence" value="ECO:0007669"/>
    <property type="project" value="TreeGrafter"/>
</dbReference>
<dbReference type="InterPro" id="IPR000634">
    <property type="entry name" value="Ser/Thr_deHydtase_PyrdxlP-BS"/>
</dbReference>
<dbReference type="CDD" id="cd01562">
    <property type="entry name" value="Thr-dehyd"/>
    <property type="match status" value="1"/>
</dbReference>
<keyword evidence="10" id="KW-0456">Lyase</keyword>
<dbReference type="GO" id="GO:0000287">
    <property type="term" value="F:magnesium ion binding"/>
    <property type="evidence" value="ECO:0007669"/>
    <property type="project" value="TreeGrafter"/>
</dbReference>
<keyword evidence="9" id="KW-0663">Pyridoxal phosphate</keyword>
<comment type="similarity">
    <text evidence="6">Belongs to the serine/threonine dehydratase family.</text>
</comment>
<evidence type="ECO:0000256" key="3">
    <source>
        <dbReference type="ARBA" id="ARBA00001933"/>
    </source>
</evidence>
<feature type="domain" description="Tryptophan synthase beta chain-like PALP" evidence="13">
    <location>
        <begin position="14"/>
        <end position="302"/>
    </location>
</feature>
<comment type="catalytic activity">
    <reaction evidence="1">
        <text>L-threonine = 2-oxobutanoate + NH4(+)</text>
        <dbReference type="Rhea" id="RHEA:22108"/>
        <dbReference type="ChEBI" id="CHEBI:16763"/>
        <dbReference type="ChEBI" id="CHEBI:28938"/>
        <dbReference type="ChEBI" id="CHEBI:57926"/>
        <dbReference type="EC" id="4.3.1.19"/>
    </reaction>
</comment>
<keyword evidence="8" id="KW-0460">Magnesium</keyword>